<name>A0A0D8ID99_9CLOT</name>
<evidence type="ECO:0000313" key="2">
    <source>
        <dbReference type="Proteomes" id="UP000035704"/>
    </source>
</evidence>
<dbReference type="Proteomes" id="UP000035704">
    <property type="component" value="Chromosome"/>
</dbReference>
<keyword evidence="2" id="KW-1185">Reference proteome</keyword>
<dbReference type="OrthoDB" id="1954517at2"/>
<dbReference type="PATRIC" id="fig|84022.5.peg.3060"/>
<dbReference type="PROSITE" id="PS51257">
    <property type="entry name" value="PROKAR_LIPOPROTEIN"/>
    <property type="match status" value="1"/>
</dbReference>
<dbReference type="AlphaFoldDB" id="A0A0D8ID99"/>
<reference evidence="1 2" key="1">
    <citation type="submission" date="2014-10" db="EMBL/GenBank/DDBJ databases">
        <title>Genome sequence of Clostridium aceticum DSM 1496.</title>
        <authorList>
            <person name="Poehlein A."/>
            <person name="Schiel-Bengelsdorf B."/>
            <person name="Gottschalk G."/>
            <person name="Duerre P."/>
            <person name="Daniel R."/>
        </authorList>
    </citation>
    <scope>NUCLEOTIDE SEQUENCE [LARGE SCALE GENOMIC DNA]</scope>
    <source>
        <strain evidence="1 2">DSM 1496</strain>
    </source>
</reference>
<evidence type="ECO:0000313" key="1">
    <source>
        <dbReference type="EMBL" id="AKL95053.1"/>
    </source>
</evidence>
<proteinExistence type="predicted"/>
<accession>A0A0D8ID99</accession>
<dbReference type="KEGG" id="cace:CACET_c16040"/>
<dbReference type="EMBL" id="CP009687">
    <property type="protein sequence ID" value="AKL95053.1"/>
    <property type="molecule type" value="Genomic_DNA"/>
</dbReference>
<organism evidence="1 2">
    <name type="scientific">Clostridium aceticum</name>
    <dbReference type="NCBI Taxonomy" id="84022"/>
    <lineage>
        <taxon>Bacteria</taxon>
        <taxon>Bacillati</taxon>
        <taxon>Bacillota</taxon>
        <taxon>Clostridia</taxon>
        <taxon>Eubacteriales</taxon>
        <taxon>Clostridiaceae</taxon>
        <taxon>Clostridium</taxon>
    </lineage>
</organism>
<sequence length="181" mass="21014">MKKIKVIGLILIYVFVFGACSQYETTQEAQSANDHIFTAENENFLIKTYINKLDFKDNEEISMYSTIEYIGEEDDITIWSGEPYFHYTIHNGQEYFNEGLTLDILKTTVLEKGEVYILPFSKSGGYCANDPNANFWKNYYAQKELKLPKGEYFFTAYTGFSLDKEQIEKVTLKIAFEVKVN</sequence>
<protein>
    <submittedName>
        <fullName evidence="1">Uncharacterized protein</fullName>
    </submittedName>
</protein>
<dbReference type="RefSeq" id="WP_044823794.1">
    <property type="nucleotide sequence ID" value="NZ_CP009687.1"/>
</dbReference>
<dbReference type="STRING" id="84022.CACET_c16040"/>
<gene>
    <name evidence="1" type="ORF">CACET_c16040</name>
</gene>